<sequence length="255" mass="29874">MFFLKRFIPIITPLLVFLTLEFFYLKPDFIYFFILALLVIISVGTWRIIGKGLVTLEARWFYLLTPLSFIVSGLLFILFIENFFAKHLLALALSLFLGIFLENIYTYIYRHEKYQINSLENMSNYLNLSSVFFLNSSLFGFFVFLNTPLWQLSLISLFASLVLTFQIIWVNKIKPSAALLHLVVICLVLFETFWTVSFLPTAYFVNGLIVTIIFYFLNNIMRLRLTGRLSKMLVRRYIILCGLIMIVLLVTAKWI</sequence>
<feature type="transmembrane region" description="Helical" evidence="1">
    <location>
        <begin position="150"/>
        <end position="170"/>
    </location>
</feature>
<feature type="transmembrane region" description="Helical" evidence="1">
    <location>
        <begin position="7"/>
        <end position="24"/>
    </location>
</feature>
<evidence type="ECO:0000313" key="2">
    <source>
        <dbReference type="EMBL" id="OGF20888.1"/>
    </source>
</evidence>
<feature type="transmembrane region" description="Helical" evidence="1">
    <location>
        <begin position="61"/>
        <end position="80"/>
    </location>
</feature>
<feature type="transmembrane region" description="Helical" evidence="1">
    <location>
        <begin position="30"/>
        <end position="49"/>
    </location>
</feature>
<dbReference type="EMBL" id="MFGA01000019">
    <property type="protein sequence ID" value="OGF20888.1"/>
    <property type="molecule type" value="Genomic_DNA"/>
</dbReference>
<feature type="transmembrane region" description="Helical" evidence="1">
    <location>
        <begin position="202"/>
        <end position="221"/>
    </location>
</feature>
<evidence type="ECO:0000313" key="3">
    <source>
        <dbReference type="Proteomes" id="UP000177407"/>
    </source>
</evidence>
<evidence type="ECO:0000256" key="1">
    <source>
        <dbReference type="SAM" id="Phobius"/>
    </source>
</evidence>
<keyword evidence="1" id="KW-1133">Transmembrane helix</keyword>
<feature type="transmembrane region" description="Helical" evidence="1">
    <location>
        <begin position="125"/>
        <end position="144"/>
    </location>
</feature>
<dbReference type="AlphaFoldDB" id="A0A1F5S2F4"/>
<keyword evidence="1" id="KW-0812">Transmembrane</keyword>
<feature type="transmembrane region" description="Helical" evidence="1">
    <location>
        <begin position="233"/>
        <end position="252"/>
    </location>
</feature>
<gene>
    <name evidence="2" type="ORF">A2257_00190</name>
</gene>
<reference evidence="2 3" key="1">
    <citation type="journal article" date="2016" name="Nat. Commun.">
        <title>Thousands of microbial genomes shed light on interconnected biogeochemical processes in an aquifer system.</title>
        <authorList>
            <person name="Anantharaman K."/>
            <person name="Brown C.T."/>
            <person name="Hug L.A."/>
            <person name="Sharon I."/>
            <person name="Castelle C.J."/>
            <person name="Probst A.J."/>
            <person name="Thomas B.C."/>
            <person name="Singh A."/>
            <person name="Wilkins M.J."/>
            <person name="Karaoz U."/>
            <person name="Brodie E.L."/>
            <person name="Williams K.H."/>
            <person name="Hubbard S.S."/>
            <person name="Banfield J.F."/>
        </authorList>
    </citation>
    <scope>NUCLEOTIDE SEQUENCE [LARGE SCALE GENOMIC DNA]</scope>
</reference>
<name>A0A1F5S2F4_9BACT</name>
<comment type="caution">
    <text evidence="2">The sequence shown here is derived from an EMBL/GenBank/DDBJ whole genome shotgun (WGS) entry which is preliminary data.</text>
</comment>
<dbReference type="Proteomes" id="UP000177407">
    <property type="component" value="Unassembled WGS sequence"/>
</dbReference>
<keyword evidence="1" id="KW-0472">Membrane</keyword>
<proteinExistence type="predicted"/>
<protein>
    <submittedName>
        <fullName evidence="2">Uncharacterized protein</fullName>
    </submittedName>
</protein>
<organism evidence="2 3">
    <name type="scientific">Candidatus Falkowbacteria bacterium RIFOXYA2_FULL_38_12</name>
    <dbReference type="NCBI Taxonomy" id="1797993"/>
    <lineage>
        <taxon>Bacteria</taxon>
        <taxon>Candidatus Falkowiibacteriota</taxon>
    </lineage>
</organism>
<feature type="transmembrane region" description="Helical" evidence="1">
    <location>
        <begin position="177"/>
        <end position="196"/>
    </location>
</feature>
<feature type="transmembrane region" description="Helical" evidence="1">
    <location>
        <begin position="86"/>
        <end position="105"/>
    </location>
</feature>
<accession>A0A1F5S2F4</accession>